<dbReference type="PROSITE" id="PS50943">
    <property type="entry name" value="HTH_CROC1"/>
    <property type="match status" value="1"/>
</dbReference>
<protein>
    <submittedName>
        <fullName evidence="3">Helix-turn-helix domain-containing protein</fullName>
    </submittedName>
</protein>
<dbReference type="InterPro" id="IPR010982">
    <property type="entry name" value="Lambda_DNA-bd_dom_sf"/>
</dbReference>
<evidence type="ECO:0000313" key="3">
    <source>
        <dbReference type="EMBL" id="MCD1654116.1"/>
    </source>
</evidence>
<feature type="domain" description="HTH cro/C1-type" evidence="2">
    <location>
        <begin position="13"/>
        <end position="67"/>
    </location>
</feature>
<organism evidence="3 4">
    <name type="scientific">Teretinema zuelzerae</name>
    <dbReference type="NCBI Taxonomy" id="156"/>
    <lineage>
        <taxon>Bacteria</taxon>
        <taxon>Pseudomonadati</taxon>
        <taxon>Spirochaetota</taxon>
        <taxon>Spirochaetia</taxon>
        <taxon>Spirochaetales</taxon>
        <taxon>Treponemataceae</taxon>
        <taxon>Teretinema</taxon>
    </lineage>
</organism>
<dbReference type="PANTHER" id="PTHR46558">
    <property type="entry name" value="TRACRIPTIONAL REGULATORY PROTEIN-RELATED-RELATED"/>
    <property type="match status" value="1"/>
</dbReference>
<dbReference type="SMART" id="SM00530">
    <property type="entry name" value="HTH_XRE"/>
    <property type="match status" value="1"/>
</dbReference>
<accession>A0AAE3JIF7</accession>
<name>A0AAE3JIF7_9SPIR</name>
<comment type="caution">
    <text evidence="3">The sequence shown here is derived from an EMBL/GenBank/DDBJ whole genome shotgun (WGS) entry which is preliminary data.</text>
</comment>
<dbReference type="RefSeq" id="WP_230754009.1">
    <property type="nucleotide sequence ID" value="NZ_JAINWA010000001.1"/>
</dbReference>
<proteinExistence type="predicted"/>
<dbReference type="Proteomes" id="UP001198163">
    <property type="component" value="Unassembled WGS sequence"/>
</dbReference>
<dbReference type="SUPFAM" id="SSF47413">
    <property type="entry name" value="lambda repressor-like DNA-binding domains"/>
    <property type="match status" value="1"/>
</dbReference>
<sequence>MKEVTFQEVGSNIQQLLKDTGMSQQGLADKLGVSKQVMSKIISGSKAINVAEISRIANTLAISVDELLQVKTRTDEVEVFSFIGEIQSENTREKVSHLQKVINELLFLDEIVEEY</sequence>
<dbReference type="PANTHER" id="PTHR46558:SF11">
    <property type="entry name" value="HTH-TYPE TRANSCRIPTIONAL REGULATOR XRE"/>
    <property type="match status" value="1"/>
</dbReference>
<keyword evidence="1" id="KW-0238">DNA-binding</keyword>
<gene>
    <name evidence="3" type="ORF">K7J14_05300</name>
</gene>
<dbReference type="Gene3D" id="1.10.260.40">
    <property type="entry name" value="lambda repressor-like DNA-binding domains"/>
    <property type="match status" value="1"/>
</dbReference>
<dbReference type="EMBL" id="JAINWA010000001">
    <property type="protein sequence ID" value="MCD1654116.1"/>
    <property type="molecule type" value="Genomic_DNA"/>
</dbReference>
<evidence type="ECO:0000256" key="1">
    <source>
        <dbReference type="ARBA" id="ARBA00023125"/>
    </source>
</evidence>
<keyword evidence="4" id="KW-1185">Reference proteome</keyword>
<evidence type="ECO:0000259" key="2">
    <source>
        <dbReference type="PROSITE" id="PS50943"/>
    </source>
</evidence>
<dbReference type="Pfam" id="PF01381">
    <property type="entry name" value="HTH_3"/>
    <property type="match status" value="1"/>
</dbReference>
<reference evidence="3" key="1">
    <citation type="submission" date="2021-08" db="EMBL/GenBank/DDBJ databases">
        <title>Comparative analyses of Brucepasteria parasyntrophica and Teretinema zuelzerae.</title>
        <authorList>
            <person name="Song Y."/>
            <person name="Brune A."/>
        </authorList>
    </citation>
    <scope>NUCLEOTIDE SEQUENCE</scope>
    <source>
        <strain evidence="3">DSM 1903</strain>
    </source>
</reference>
<dbReference type="CDD" id="cd00093">
    <property type="entry name" value="HTH_XRE"/>
    <property type="match status" value="1"/>
</dbReference>
<dbReference type="GO" id="GO:0003677">
    <property type="term" value="F:DNA binding"/>
    <property type="evidence" value="ECO:0007669"/>
    <property type="project" value="UniProtKB-KW"/>
</dbReference>
<dbReference type="AlphaFoldDB" id="A0AAE3JIF7"/>
<dbReference type="InterPro" id="IPR001387">
    <property type="entry name" value="Cro/C1-type_HTH"/>
</dbReference>
<evidence type="ECO:0000313" key="4">
    <source>
        <dbReference type="Proteomes" id="UP001198163"/>
    </source>
</evidence>